<dbReference type="Proteomes" id="UP001148838">
    <property type="component" value="Unassembled WGS sequence"/>
</dbReference>
<evidence type="ECO:0008006" key="4">
    <source>
        <dbReference type="Google" id="ProtNLM"/>
    </source>
</evidence>
<sequence length="104" mass="11282">METESTPLLLRPAPWDPRRSTIAGGLVLVTLTLERLAFYALVANLFLFLSLGGWSPRGSMTAVLILVGVAHFSALGGGWLADGLVRKAEFSFVTCTCVEIFKRI</sequence>
<accession>A0ABQ8THK7</accession>
<evidence type="ECO:0000256" key="1">
    <source>
        <dbReference type="SAM" id="Phobius"/>
    </source>
</evidence>
<proteinExistence type="predicted"/>
<dbReference type="Gene3D" id="1.20.1250.20">
    <property type="entry name" value="MFS general substrate transporter like domains"/>
    <property type="match status" value="1"/>
</dbReference>
<evidence type="ECO:0000313" key="3">
    <source>
        <dbReference type="Proteomes" id="UP001148838"/>
    </source>
</evidence>
<dbReference type="EMBL" id="JAJSOF020000011">
    <property type="protein sequence ID" value="KAJ4445368.1"/>
    <property type="molecule type" value="Genomic_DNA"/>
</dbReference>
<evidence type="ECO:0000313" key="2">
    <source>
        <dbReference type="EMBL" id="KAJ4445368.1"/>
    </source>
</evidence>
<keyword evidence="1" id="KW-0812">Transmembrane</keyword>
<reference evidence="2 3" key="1">
    <citation type="journal article" date="2022" name="Allergy">
        <title>Genome assembly and annotation of Periplaneta americana reveal a comprehensive cockroach allergen profile.</title>
        <authorList>
            <person name="Wang L."/>
            <person name="Xiong Q."/>
            <person name="Saelim N."/>
            <person name="Wang L."/>
            <person name="Nong W."/>
            <person name="Wan A.T."/>
            <person name="Shi M."/>
            <person name="Liu X."/>
            <person name="Cao Q."/>
            <person name="Hui J.H.L."/>
            <person name="Sookrung N."/>
            <person name="Leung T.F."/>
            <person name="Tungtrongchitr A."/>
            <person name="Tsui S.K.W."/>
        </authorList>
    </citation>
    <scope>NUCLEOTIDE SEQUENCE [LARGE SCALE GENOMIC DNA]</scope>
    <source>
        <strain evidence="2">PWHHKU_190912</strain>
    </source>
</reference>
<protein>
    <recommendedName>
        <fullName evidence="4">MFS transporter</fullName>
    </recommendedName>
</protein>
<keyword evidence="1" id="KW-0472">Membrane</keyword>
<dbReference type="InterPro" id="IPR036259">
    <property type="entry name" value="MFS_trans_sf"/>
</dbReference>
<organism evidence="2 3">
    <name type="scientific">Periplaneta americana</name>
    <name type="common">American cockroach</name>
    <name type="synonym">Blatta americana</name>
    <dbReference type="NCBI Taxonomy" id="6978"/>
    <lineage>
        <taxon>Eukaryota</taxon>
        <taxon>Metazoa</taxon>
        <taxon>Ecdysozoa</taxon>
        <taxon>Arthropoda</taxon>
        <taxon>Hexapoda</taxon>
        <taxon>Insecta</taxon>
        <taxon>Pterygota</taxon>
        <taxon>Neoptera</taxon>
        <taxon>Polyneoptera</taxon>
        <taxon>Dictyoptera</taxon>
        <taxon>Blattodea</taxon>
        <taxon>Blattoidea</taxon>
        <taxon>Blattidae</taxon>
        <taxon>Blattinae</taxon>
        <taxon>Periplaneta</taxon>
    </lineage>
</organism>
<gene>
    <name evidence="2" type="ORF">ANN_07173</name>
</gene>
<feature type="transmembrane region" description="Helical" evidence="1">
    <location>
        <begin position="61"/>
        <end position="81"/>
    </location>
</feature>
<name>A0ABQ8THK7_PERAM</name>
<keyword evidence="1" id="KW-1133">Transmembrane helix</keyword>
<keyword evidence="3" id="KW-1185">Reference proteome</keyword>
<comment type="caution">
    <text evidence="2">The sequence shown here is derived from an EMBL/GenBank/DDBJ whole genome shotgun (WGS) entry which is preliminary data.</text>
</comment>